<evidence type="ECO:0000313" key="5">
    <source>
        <dbReference type="EMBL" id="KGM10949.1"/>
    </source>
</evidence>
<dbReference type="GO" id="GO:0003677">
    <property type="term" value="F:DNA binding"/>
    <property type="evidence" value="ECO:0007669"/>
    <property type="project" value="UniProtKB-KW"/>
</dbReference>
<keyword evidence="6" id="KW-1185">Reference proteome</keyword>
<name>A0A0A0BUV8_9CELL</name>
<keyword evidence="1" id="KW-0805">Transcription regulation</keyword>
<gene>
    <name evidence="5" type="ORF">N868_12865</name>
</gene>
<dbReference type="PANTHER" id="PTHR43132:SF2">
    <property type="entry name" value="ARSENICAL RESISTANCE OPERON REPRESSOR ARSR-RELATED"/>
    <property type="match status" value="1"/>
</dbReference>
<evidence type="ECO:0000313" key="6">
    <source>
        <dbReference type="Proteomes" id="UP000029839"/>
    </source>
</evidence>
<keyword evidence="2" id="KW-0238">DNA-binding</keyword>
<dbReference type="Gene3D" id="1.10.10.10">
    <property type="entry name" value="Winged helix-like DNA-binding domain superfamily/Winged helix DNA-binding domain"/>
    <property type="match status" value="1"/>
</dbReference>
<dbReference type="InterPro" id="IPR036388">
    <property type="entry name" value="WH-like_DNA-bd_sf"/>
</dbReference>
<dbReference type="InterPro" id="IPR051011">
    <property type="entry name" value="Metal_resp_trans_reg"/>
</dbReference>
<feature type="domain" description="HTH arsR-type" evidence="4">
    <location>
        <begin position="8"/>
        <end position="102"/>
    </location>
</feature>
<comment type="caution">
    <text evidence="5">The sequence shown here is derived from an EMBL/GenBank/DDBJ whole genome shotgun (WGS) entry which is preliminary data.</text>
</comment>
<reference evidence="5 6" key="1">
    <citation type="submission" date="2013-08" db="EMBL/GenBank/DDBJ databases">
        <title>Genome sequencing of Cellulomonas carbonis T26.</title>
        <authorList>
            <person name="Chen F."/>
            <person name="Li Y."/>
            <person name="Wang G."/>
        </authorList>
    </citation>
    <scope>NUCLEOTIDE SEQUENCE [LARGE SCALE GENOMIC DNA]</scope>
    <source>
        <strain evidence="5 6">T26</strain>
    </source>
</reference>
<dbReference type="PROSITE" id="PS50987">
    <property type="entry name" value="HTH_ARSR_2"/>
    <property type="match status" value="1"/>
</dbReference>
<dbReference type="RefSeq" id="WP_043605708.1">
    <property type="nucleotide sequence ID" value="NZ_AXCY01000034.1"/>
</dbReference>
<dbReference type="InterPro" id="IPR011991">
    <property type="entry name" value="ArsR-like_HTH"/>
</dbReference>
<evidence type="ECO:0000256" key="3">
    <source>
        <dbReference type="ARBA" id="ARBA00023163"/>
    </source>
</evidence>
<evidence type="ECO:0000256" key="1">
    <source>
        <dbReference type="ARBA" id="ARBA00023015"/>
    </source>
</evidence>
<protein>
    <submittedName>
        <fullName evidence="5">ArsR family transcriptional regulator</fullName>
    </submittedName>
</protein>
<dbReference type="NCBIfam" id="NF033788">
    <property type="entry name" value="HTH_metalloreg"/>
    <property type="match status" value="1"/>
</dbReference>
<dbReference type="Proteomes" id="UP000029839">
    <property type="component" value="Unassembled WGS sequence"/>
</dbReference>
<dbReference type="SMART" id="SM00418">
    <property type="entry name" value="HTH_ARSR"/>
    <property type="match status" value="1"/>
</dbReference>
<dbReference type="AlphaFoldDB" id="A0A0A0BUV8"/>
<dbReference type="GO" id="GO:0003700">
    <property type="term" value="F:DNA-binding transcription factor activity"/>
    <property type="evidence" value="ECO:0007669"/>
    <property type="project" value="InterPro"/>
</dbReference>
<dbReference type="PRINTS" id="PR00778">
    <property type="entry name" value="HTHARSR"/>
</dbReference>
<proteinExistence type="predicted"/>
<dbReference type="CDD" id="cd00090">
    <property type="entry name" value="HTH_ARSR"/>
    <property type="match status" value="1"/>
</dbReference>
<evidence type="ECO:0000256" key="2">
    <source>
        <dbReference type="ARBA" id="ARBA00023125"/>
    </source>
</evidence>
<dbReference type="OrthoDB" id="194599at2"/>
<reference evidence="5 6" key="2">
    <citation type="journal article" date="2015" name="Stand. Genomic Sci.">
        <title>Draft genome sequence of Cellulomonas carbonis T26(T) and comparative analysis of six Cellulomonas genomes.</title>
        <authorList>
            <person name="Zhuang W."/>
            <person name="Zhang S."/>
            <person name="Xia X."/>
            <person name="Wang G."/>
        </authorList>
    </citation>
    <scope>NUCLEOTIDE SEQUENCE [LARGE SCALE GENOMIC DNA]</scope>
    <source>
        <strain evidence="5 6">T26</strain>
    </source>
</reference>
<evidence type="ECO:0000259" key="4">
    <source>
        <dbReference type="PROSITE" id="PS50987"/>
    </source>
</evidence>
<dbReference type="Pfam" id="PF01022">
    <property type="entry name" value="HTH_5"/>
    <property type="match status" value="1"/>
</dbReference>
<sequence length="131" mass="14011">MPFTHLTPTTPLHEVKAQLFKALGHPIRVRLLELLIPGERAVADLLTDTGLEASLASQHLAVLRRTGLVTARREGNTVTYRLADPSVVDLLTAARTFLATTLAGTQGLLSELDRPLGAPAEGSQPSTTTPR</sequence>
<dbReference type="InterPro" id="IPR001845">
    <property type="entry name" value="HTH_ArsR_DNA-bd_dom"/>
</dbReference>
<dbReference type="SUPFAM" id="SSF46785">
    <property type="entry name" value="Winged helix' DNA-binding domain"/>
    <property type="match status" value="1"/>
</dbReference>
<dbReference type="InterPro" id="IPR036390">
    <property type="entry name" value="WH_DNA-bd_sf"/>
</dbReference>
<organism evidence="5 6">
    <name type="scientific">Cellulomonas carbonis T26</name>
    <dbReference type="NCBI Taxonomy" id="947969"/>
    <lineage>
        <taxon>Bacteria</taxon>
        <taxon>Bacillati</taxon>
        <taxon>Actinomycetota</taxon>
        <taxon>Actinomycetes</taxon>
        <taxon>Micrococcales</taxon>
        <taxon>Cellulomonadaceae</taxon>
        <taxon>Cellulomonas</taxon>
    </lineage>
</organism>
<dbReference type="PANTHER" id="PTHR43132">
    <property type="entry name" value="ARSENICAL RESISTANCE OPERON REPRESSOR ARSR-RELATED"/>
    <property type="match status" value="1"/>
</dbReference>
<keyword evidence="3" id="KW-0804">Transcription</keyword>
<accession>A0A0A0BUV8</accession>
<dbReference type="EMBL" id="AXCY01000034">
    <property type="protein sequence ID" value="KGM10949.1"/>
    <property type="molecule type" value="Genomic_DNA"/>
</dbReference>